<dbReference type="Proteomes" id="UP000008311">
    <property type="component" value="Unassembled WGS sequence"/>
</dbReference>
<feature type="region of interest" description="Disordered" evidence="1">
    <location>
        <begin position="71"/>
        <end position="106"/>
    </location>
</feature>
<gene>
    <name evidence="2" type="ORF">RCOM_2027350</name>
</gene>
<dbReference type="AlphaFoldDB" id="B9TDN8"/>
<protein>
    <submittedName>
        <fullName evidence="2">Uncharacterized protein</fullName>
    </submittedName>
</protein>
<dbReference type="EMBL" id="EQ978318">
    <property type="protein sequence ID" value="EEF26027.1"/>
    <property type="molecule type" value="Genomic_DNA"/>
</dbReference>
<evidence type="ECO:0000313" key="3">
    <source>
        <dbReference type="Proteomes" id="UP000008311"/>
    </source>
</evidence>
<organism evidence="2 3">
    <name type="scientific">Ricinus communis</name>
    <name type="common">Castor bean</name>
    <dbReference type="NCBI Taxonomy" id="3988"/>
    <lineage>
        <taxon>Eukaryota</taxon>
        <taxon>Viridiplantae</taxon>
        <taxon>Streptophyta</taxon>
        <taxon>Embryophyta</taxon>
        <taxon>Tracheophyta</taxon>
        <taxon>Spermatophyta</taxon>
        <taxon>Magnoliopsida</taxon>
        <taxon>eudicotyledons</taxon>
        <taxon>Gunneridae</taxon>
        <taxon>Pentapetalae</taxon>
        <taxon>rosids</taxon>
        <taxon>fabids</taxon>
        <taxon>Malpighiales</taxon>
        <taxon>Euphorbiaceae</taxon>
        <taxon>Acalyphoideae</taxon>
        <taxon>Acalypheae</taxon>
        <taxon>Ricinus</taxon>
    </lineage>
</organism>
<dbReference type="InParanoid" id="B9TDN8"/>
<evidence type="ECO:0000313" key="2">
    <source>
        <dbReference type="EMBL" id="EEF26027.1"/>
    </source>
</evidence>
<name>B9TDN8_RICCO</name>
<sequence>MVGGTGATPSECRSRRQTTGQPAHRHRGTQRDRGTARRSCVDAARAWQGWQAQGHSAAVALRTRPARRKARCAGTQWALRRGENGATGGRSEGAARRRRDARPDSRGVDALAAARLCAHAGGGSRGAAARRADPAGARVGADDGRVCAHGSHAAQGLRGGEFSKLRMNRPQKMFCRLASHCSFPFNSIPVRSMDVTPHLMVTFVHISTAGNQN</sequence>
<feature type="region of interest" description="Disordered" evidence="1">
    <location>
        <begin position="1"/>
        <end position="40"/>
    </location>
</feature>
<proteinExistence type="predicted"/>
<reference evidence="3" key="1">
    <citation type="journal article" date="2010" name="Nat. Biotechnol.">
        <title>Draft genome sequence of the oilseed species Ricinus communis.</title>
        <authorList>
            <person name="Chan A.P."/>
            <person name="Crabtree J."/>
            <person name="Zhao Q."/>
            <person name="Lorenzi H."/>
            <person name="Orvis J."/>
            <person name="Puiu D."/>
            <person name="Melake-Berhan A."/>
            <person name="Jones K.M."/>
            <person name="Redman J."/>
            <person name="Chen G."/>
            <person name="Cahoon E.B."/>
            <person name="Gedil M."/>
            <person name="Stanke M."/>
            <person name="Haas B.J."/>
            <person name="Wortman J.R."/>
            <person name="Fraser-Liggett C.M."/>
            <person name="Ravel J."/>
            <person name="Rabinowicz P.D."/>
        </authorList>
    </citation>
    <scope>NUCLEOTIDE SEQUENCE [LARGE SCALE GENOMIC DNA]</scope>
    <source>
        <strain evidence="3">cv. Hale</strain>
    </source>
</reference>
<evidence type="ECO:0000256" key="1">
    <source>
        <dbReference type="SAM" id="MobiDB-lite"/>
    </source>
</evidence>
<keyword evidence="3" id="KW-1185">Reference proteome</keyword>
<accession>B9TDN8</accession>